<dbReference type="InterPro" id="IPR050300">
    <property type="entry name" value="GDXG_lipolytic_enzyme"/>
</dbReference>
<dbReference type="PANTHER" id="PTHR48081:SF8">
    <property type="entry name" value="ALPHA_BETA HYDROLASE FOLD-3 DOMAIN-CONTAINING PROTEIN-RELATED"/>
    <property type="match status" value="1"/>
</dbReference>
<feature type="domain" description="Alpha/beta hydrolase fold-3" evidence="4">
    <location>
        <begin position="78"/>
        <end position="279"/>
    </location>
</feature>
<organism evidence="5 6">
    <name type="scientific">Albidovulum sediminis</name>
    <dbReference type="NCBI Taxonomy" id="3066345"/>
    <lineage>
        <taxon>Bacteria</taxon>
        <taxon>Pseudomonadati</taxon>
        <taxon>Pseudomonadota</taxon>
        <taxon>Alphaproteobacteria</taxon>
        <taxon>Rhodobacterales</taxon>
        <taxon>Paracoccaceae</taxon>
        <taxon>Albidovulum</taxon>
    </lineage>
</organism>
<comment type="similarity">
    <text evidence="1">Belongs to the 'GDXG' lipolytic enzyme family.</text>
</comment>
<name>A0ABT2NL52_9RHOB</name>
<dbReference type="InterPro" id="IPR029058">
    <property type="entry name" value="AB_hydrolase_fold"/>
</dbReference>
<dbReference type="PROSITE" id="PS01174">
    <property type="entry name" value="LIPASE_GDXG_SER"/>
    <property type="match status" value="1"/>
</dbReference>
<evidence type="ECO:0000256" key="3">
    <source>
        <dbReference type="PROSITE-ProRule" id="PRU10038"/>
    </source>
</evidence>
<evidence type="ECO:0000256" key="2">
    <source>
        <dbReference type="ARBA" id="ARBA00022801"/>
    </source>
</evidence>
<dbReference type="PANTHER" id="PTHR48081">
    <property type="entry name" value="AB HYDROLASE SUPERFAMILY PROTEIN C4A8.06C"/>
    <property type="match status" value="1"/>
</dbReference>
<dbReference type="Gene3D" id="3.40.50.1820">
    <property type="entry name" value="alpha/beta hydrolase"/>
    <property type="match status" value="1"/>
</dbReference>
<dbReference type="SUPFAM" id="SSF53474">
    <property type="entry name" value="alpha/beta-Hydrolases"/>
    <property type="match status" value="1"/>
</dbReference>
<evidence type="ECO:0000259" key="4">
    <source>
        <dbReference type="Pfam" id="PF07859"/>
    </source>
</evidence>
<sequence length="313" mass="33349">MTDYATLIDEETWAFIRKTQGSYPDDTTHFTIADQRRVYDAMCATFRRPHPPGVTATYRHFAGVPCRVYEVAPGTLTVMYFHGGGFVVGGLDSHDDVCAEICAATDHRVVSADYRLAPEHLHPAAFEDCRDATRAAHAAFGGRLLLAGDSAGANLAAAVAHDARGSGLPILGQVLIYGAFSEMIGTTGSYATHAEAPMLTRADVEFYRDIRMPAGKTAAGDPTAAPLADTDFSGLPPTFLLAAECDPLADDSPAYAERIAAAGGRAHCVIAPGLVHGFLRARHMSARAKAAFRQITDAVAALGRGEFPWPETR</sequence>
<dbReference type="Proteomes" id="UP001205601">
    <property type="component" value="Unassembled WGS sequence"/>
</dbReference>
<dbReference type="InterPro" id="IPR013094">
    <property type="entry name" value="AB_hydrolase_3"/>
</dbReference>
<feature type="active site" evidence="3">
    <location>
        <position position="150"/>
    </location>
</feature>
<proteinExistence type="inferred from homology"/>
<keyword evidence="2 5" id="KW-0378">Hydrolase</keyword>
<dbReference type="EMBL" id="JAOCQF010000001">
    <property type="protein sequence ID" value="MCT8328694.1"/>
    <property type="molecule type" value="Genomic_DNA"/>
</dbReference>
<evidence type="ECO:0000256" key="1">
    <source>
        <dbReference type="ARBA" id="ARBA00010515"/>
    </source>
</evidence>
<dbReference type="RefSeq" id="WP_261494118.1">
    <property type="nucleotide sequence ID" value="NZ_JAOCQF010000001.1"/>
</dbReference>
<reference evidence="6" key="1">
    <citation type="submission" date="2023-07" db="EMBL/GenBank/DDBJ databases">
        <title>Defluviimonas sediminis sp. nov., isolated from mangrove sediment.</title>
        <authorList>
            <person name="Liu L."/>
            <person name="Li J."/>
            <person name="Huang Y."/>
            <person name="Pan J."/>
            <person name="Li M."/>
        </authorList>
    </citation>
    <scope>NUCLEOTIDE SEQUENCE [LARGE SCALE GENOMIC DNA]</scope>
    <source>
        <strain evidence="6">FT324</strain>
    </source>
</reference>
<evidence type="ECO:0000313" key="6">
    <source>
        <dbReference type="Proteomes" id="UP001205601"/>
    </source>
</evidence>
<dbReference type="GO" id="GO:0016787">
    <property type="term" value="F:hydrolase activity"/>
    <property type="evidence" value="ECO:0007669"/>
    <property type="project" value="UniProtKB-KW"/>
</dbReference>
<comment type="caution">
    <text evidence="5">The sequence shown here is derived from an EMBL/GenBank/DDBJ whole genome shotgun (WGS) entry which is preliminary data.</text>
</comment>
<keyword evidence="6" id="KW-1185">Reference proteome</keyword>
<dbReference type="Pfam" id="PF07859">
    <property type="entry name" value="Abhydrolase_3"/>
    <property type="match status" value="1"/>
</dbReference>
<gene>
    <name evidence="5" type="ORF">N5I32_04100</name>
</gene>
<protein>
    <submittedName>
        <fullName evidence="5">Alpha/beta hydrolase</fullName>
    </submittedName>
</protein>
<accession>A0ABT2NL52</accession>
<evidence type="ECO:0000313" key="5">
    <source>
        <dbReference type="EMBL" id="MCT8328694.1"/>
    </source>
</evidence>
<dbReference type="InterPro" id="IPR033140">
    <property type="entry name" value="Lipase_GDXG_put_SER_AS"/>
</dbReference>